<evidence type="ECO:0008006" key="3">
    <source>
        <dbReference type="Google" id="ProtNLM"/>
    </source>
</evidence>
<keyword evidence="2" id="KW-1185">Reference proteome</keyword>
<dbReference type="InterPro" id="IPR007486">
    <property type="entry name" value="YebE"/>
</dbReference>
<dbReference type="Pfam" id="PF04391">
    <property type="entry name" value="DUF533"/>
    <property type="match status" value="1"/>
</dbReference>
<dbReference type="AlphaFoldDB" id="A0A0D2GKR0"/>
<protein>
    <recommendedName>
        <fullName evidence="3">Co-chaperone DjlA N-terminal domain-containing protein</fullName>
    </recommendedName>
</protein>
<gene>
    <name evidence="1" type="ORF">X474_04225</name>
</gene>
<reference evidence="1 2" key="1">
    <citation type="submission" date="2013-11" db="EMBL/GenBank/DDBJ databases">
        <title>Metagenomic analysis of a methanogenic consortium involved in long chain n-alkane degradation.</title>
        <authorList>
            <person name="Davidova I.A."/>
            <person name="Callaghan A.V."/>
            <person name="Wawrik B."/>
            <person name="Pruitt S."/>
            <person name="Marks C."/>
            <person name="Duncan K.E."/>
            <person name="Suflita J.M."/>
        </authorList>
    </citation>
    <scope>NUCLEOTIDE SEQUENCE [LARGE SCALE GENOMIC DNA]</scope>
    <source>
        <strain evidence="1 2">SPR</strain>
    </source>
</reference>
<dbReference type="Gene3D" id="1.10.3680.10">
    <property type="entry name" value="TerB-like"/>
    <property type="match status" value="1"/>
</dbReference>
<dbReference type="SUPFAM" id="SSF158682">
    <property type="entry name" value="TerB-like"/>
    <property type="match status" value="1"/>
</dbReference>
<dbReference type="Proteomes" id="UP000032233">
    <property type="component" value="Unassembled WGS sequence"/>
</dbReference>
<dbReference type="EMBL" id="AZAC01000003">
    <property type="protein sequence ID" value="KIX15337.1"/>
    <property type="molecule type" value="Genomic_DNA"/>
</dbReference>
<dbReference type="InParanoid" id="A0A0D2GKR0"/>
<evidence type="ECO:0000313" key="1">
    <source>
        <dbReference type="EMBL" id="KIX15337.1"/>
    </source>
</evidence>
<dbReference type="STRING" id="1429043.X474_04225"/>
<comment type="caution">
    <text evidence="1">The sequence shown here is derived from an EMBL/GenBank/DDBJ whole genome shotgun (WGS) entry which is preliminary data.</text>
</comment>
<name>A0A0D2GKR0_9BACT</name>
<organism evidence="1 2">
    <name type="scientific">Dethiosulfatarculus sandiegensis</name>
    <dbReference type="NCBI Taxonomy" id="1429043"/>
    <lineage>
        <taxon>Bacteria</taxon>
        <taxon>Pseudomonadati</taxon>
        <taxon>Thermodesulfobacteriota</taxon>
        <taxon>Desulfarculia</taxon>
        <taxon>Desulfarculales</taxon>
        <taxon>Desulfarculaceae</taxon>
        <taxon>Dethiosulfatarculus</taxon>
    </lineage>
</organism>
<proteinExistence type="predicted"/>
<dbReference type="PATRIC" id="fig|1429043.3.peg.898"/>
<dbReference type="InterPro" id="IPR029024">
    <property type="entry name" value="TerB-like"/>
</dbReference>
<accession>A0A0D2GKR0</accession>
<dbReference type="CDD" id="cd07178">
    <property type="entry name" value="terB_like_YebE"/>
    <property type="match status" value="1"/>
</dbReference>
<sequence length="108" mass="12101">MIRAMIASANADGYIDQDERAQIAGKLNSLDLSAEESSFITNELLSPATLEDILPLVKDRETAEQVFTVSLMAIEVDTEEEEEYLNKLAKGLGLEQTWVDELRQRLDI</sequence>
<evidence type="ECO:0000313" key="2">
    <source>
        <dbReference type="Proteomes" id="UP000032233"/>
    </source>
</evidence>